<dbReference type="EMBL" id="JAGTXB010000004">
    <property type="protein sequence ID" value="MBS0027696.1"/>
    <property type="molecule type" value="Genomic_DNA"/>
</dbReference>
<dbReference type="Gene3D" id="3.30.420.40">
    <property type="match status" value="2"/>
</dbReference>
<evidence type="ECO:0000313" key="3">
    <source>
        <dbReference type="Proteomes" id="UP000676386"/>
    </source>
</evidence>
<comment type="similarity">
    <text evidence="1">Belongs to the ROK (NagC/XylR) family.</text>
</comment>
<dbReference type="SUPFAM" id="SSF53067">
    <property type="entry name" value="Actin-like ATPase domain"/>
    <property type="match status" value="1"/>
</dbReference>
<dbReference type="Pfam" id="PF00480">
    <property type="entry name" value="ROK"/>
    <property type="match status" value="1"/>
</dbReference>
<dbReference type="PANTHER" id="PTHR18964">
    <property type="entry name" value="ROK (REPRESSOR, ORF, KINASE) FAMILY"/>
    <property type="match status" value="1"/>
</dbReference>
<sequence>MSQDFIISFDAGGTRLKAVVMAADEERVLKTFYTSSNAHHGADALMKAIEESVAGTQSEMGDGLLGIGLSLSGVIDTDKGVVYLPGKFKMLEGFPLVEKLKEKFQLPVIADNDGRLAVYAEKHIGLAKDKNWVVGLTIGTGIGSGVIIDGRMLTNRSLLFGTQVGHLILNSASNQLCLTGNYGTGETLCSATALVLQVRGAIQRGLPCILSDEYFADPLLVDFEKITYACRQGDTVCFREMEKWSDNLANLIVNAVHAYSPELIILGGGATLAADLFLDKVREKVNRQVFRYPIGEPVPIEVSQMQEYASALGAALFLKYSLKEK</sequence>
<keyword evidence="3" id="KW-1185">Reference proteome</keyword>
<dbReference type="InterPro" id="IPR000600">
    <property type="entry name" value="ROK"/>
</dbReference>
<gene>
    <name evidence="2" type="ORF">KE626_10285</name>
</gene>
<dbReference type="Proteomes" id="UP000676386">
    <property type="component" value="Unassembled WGS sequence"/>
</dbReference>
<dbReference type="RefSeq" id="WP_211972801.1">
    <property type="nucleotide sequence ID" value="NZ_CBFHAM010000001.1"/>
</dbReference>
<evidence type="ECO:0000313" key="2">
    <source>
        <dbReference type="EMBL" id="MBS0027696.1"/>
    </source>
</evidence>
<proteinExistence type="inferred from homology"/>
<dbReference type="InterPro" id="IPR043129">
    <property type="entry name" value="ATPase_NBD"/>
</dbReference>
<evidence type="ECO:0000256" key="1">
    <source>
        <dbReference type="ARBA" id="ARBA00006479"/>
    </source>
</evidence>
<accession>A0ABS5IY32</accession>
<name>A0ABS5IY32_9BACT</name>
<comment type="caution">
    <text evidence="2">The sequence shown here is derived from an EMBL/GenBank/DDBJ whole genome shotgun (WGS) entry which is preliminary data.</text>
</comment>
<dbReference type="PANTHER" id="PTHR18964:SF149">
    <property type="entry name" value="BIFUNCTIONAL UDP-N-ACETYLGLUCOSAMINE 2-EPIMERASE_N-ACETYLMANNOSAMINE KINASE"/>
    <property type="match status" value="1"/>
</dbReference>
<reference evidence="2 3" key="1">
    <citation type="submission" date="2021-04" db="EMBL/GenBank/DDBJ databases">
        <title>Chitinophaga sp. nov., isolated from the rhizosphere soil.</title>
        <authorList>
            <person name="He S."/>
        </authorList>
    </citation>
    <scope>NUCLEOTIDE SEQUENCE [LARGE SCALE GENOMIC DNA]</scope>
    <source>
        <strain evidence="2 3">2R12</strain>
    </source>
</reference>
<organism evidence="2 3">
    <name type="scientific">Chitinophaga hostae</name>
    <dbReference type="NCBI Taxonomy" id="2831022"/>
    <lineage>
        <taxon>Bacteria</taxon>
        <taxon>Pseudomonadati</taxon>
        <taxon>Bacteroidota</taxon>
        <taxon>Chitinophagia</taxon>
        <taxon>Chitinophagales</taxon>
        <taxon>Chitinophagaceae</taxon>
        <taxon>Chitinophaga</taxon>
    </lineage>
</organism>
<protein>
    <submittedName>
        <fullName evidence="2">ROK family protein</fullName>
    </submittedName>
</protein>